<dbReference type="OMA" id="IYIRNTP"/>
<comment type="subcellular location">
    <subcellularLocation>
        <location evidence="1 6">Secreted</location>
    </subcellularLocation>
</comment>
<organism evidence="7 8">
    <name type="scientific">Manihot esculenta</name>
    <name type="common">Cassava</name>
    <name type="synonym">Jatropha manihot</name>
    <dbReference type="NCBI Taxonomy" id="3983"/>
    <lineage>
        <taxon>Eukaryota</taxon>
        <taxon>Viridiplantae</taxon>
        <taxon>Streptophyta</taxon>
        <taxon>Embryophyta</taxon>
        <taxon>Tracheophyta</taxon>
        <taxon>Spermatophyta</taxon>
        <taxon>Magnoliopsida</taxon>
        <taxon>eudicotyledons</taxon>
        <taxon>Gunneridae</taxon>
        <taxon>Pentapetalae</taxon>
        <taxon>rosids</taxon>
        <taxon>fabids</taxon>
        <taxon>Malpighiales</taxon>
        <taxon>Euphorbiaceae</taxon>
        <taxon>Crotonoideae</taxon>
        <taxon>Manihoteae</taxon>
        <taxon>Manihot</taxon>
    </lineage>
</organism>
<name>A0A2C9W8B8_MANES</name>
<dbReference type="Proteomes" id="UP000091857">
    <property type="component" value="Chromosome 3"/>
</dbReference>
<keyword evidence="8" id="KW-1185">Reference proteome</keyword>
<accession>A0A2C9W8B8</accession>
<protein>
    <recommendedName>
        <fullName evidence="6">S-protein homolog</fullName>
    </recommendedName>
</protein>
<dbReference type="Pfam" id="PF05938">
    <property type="entry name" value="Self-incomp_S1"/>
    <property type="match status" value="1"/>
</dbReference>
<evidence type="ECO:0000313" key="7">
    <source>
        <dbReference type="EMBL" id="OAY55671.1"/>
    </source>
</evidence>
<dbReference type="EMBL" id="CM004389">
    <property type="protein sequence ID" value="OAY55671.1"/>
    <property type="molecule type" value="Genomic_DNA"/>
</dbReference>
<gene>
    <name evidence="7" type="ORF">MANES_03G171600v8</name>
</gene>
<dbReference type="PANTHER" id="PTHR31232">
    <property type="match status" value="1"/>
</dbReference>
<evidence type="ECO:0000256" key="5">
    <source>
        <dbReference type="ARBA" id="ARBA00022729"/>
    </source>
</evidence>
<comment type="similarity">
    <text evidence="2 6">Belongs to the plant self-incompatibility (S1) protein family.</text>
</comment>
<dbReference type="PROSITE" id="PS51257">
    <property type="entry name" value="PROKAR_LIPOPROTEIN"/>
    <property type="match status" value="1"/>
</dbReference>
<comment type="caution">
    <text evidence="7">The sequence shown here is derived from an EMBL/GenBank/DDBJ whole genome shotgun (WGS) entry which is preliminary data.</text>
</comment>
<keyword evidence="4 6" id="KW-0964">Secreted</keyword>
<keyword evidence="5 6" id="KW-0732">Signal</keyword>
<feature type="chain" id="PRO_5025093892" description="S-protein homolog" evidence="6">
    <location>
        <begin position="22"/>
        <end position="142"/>
    </location>
</feature>
<dbReference type="GO" id="GO:0060320">
    <property type="term" value="P:rejection of self pollen"/>
    <property type="evidence" value="ECO:0007669"/>
    <property type="project" value="UniProtKB-KW"/>
</dbReference>
<evidence type="ECO:0000256" key="4">
    <source>
        <dbReference type="ARBA" id="ARBA00022525"/>
    </source>
</evidence>
<reference evidence="8" key="1">
    <citation type="journal article" date="2016" name="Nat. Biotechnol.">
        <title>Sequencing wild and cultivated cassava and related species reveals extensive interspecific hybridization and genetic diversity.</title>
        <authorList>
            <person name="Bredeson J.V."/>
            <person name="Lyons J.B."/>
            <person name="Prochnik S.E."/>
            <person name="Wu G.A."/>
            <person name="Ha C.M."/>
            <person name="Edsinger-Gonzales E."/>
            <person name="Grimwood J."/>
            <person name="Schmutz J."/>
            <person name="Rabbi I.Y."/>
            <person name="Egesi C."/>
            <person name="Nauluvula P."/>
            <person name="Lebot V."/>
            <person name="Ndunguru J."/>
            <person name="Mkamilo G."/>
            <person name="Bart R.S."/>
            <person name="Setter T.L."/>
            <person name="Gleadow R.M."/>
            <person name="Kulakow P."/>
            <person name="Ferguson M.E."/>
            <person name="Rounsley S."/>
            <person name="Rokhsar D.S."/>
        </authorList>
    </citation>
    <scope>NUCLEOTIDE SEQUENCE [LARGE SCALE GENOMIC DNA]</scope>
    <source>
        <strain evidence="8">cv. AM560-2</strain>
    </source>
</reference>
<feature type="signal peptide" evidence="6">
    <location>
        <begin position="1"/>
        <end position="21"/>
    </location>
</feature>
<sequence length="142" mass="16875">MRAIKGYVGVILLYILGMGQACLGIKIGERYHVYIVNDLNQDVLYVHCKSKDDDLGSHGLQVKDKFHFTFRVNVWGTTLFWCNFNWGNINHGGGYHIFWYKDELVYKCGYKEKDCIWFARNDGIYLKNIPENQFQIFYEWQR</sequence>
<dbReference type="AlphaFoldDB" id="A0A2C9W8B8"/>
<evidence type="ECO:0000256" key="6">
    <source>
        <dbReference type="RuleBase" id="RU367044"/>
    </source>
</evidence>
<dbReference type="GO" id="GO:0005576">
    <property type="term" value="C:extracellular region"/>
    <property type="evidence" value="ECO:0007669"/>
    <property type="project" value="UniProtKB-SubCell"/>
</dbReference>
<keyword evidence="3 6" id="KW-0713">Self-incompatibility</keyword>
<proteinExistence type="inferred from homology"/>
<evidence type="ECO:0000313" key="8">
    <source>
        <dbReference type="Proteomes" id="UP000091857"/>
    </source>
</evidence>
<evidence type="ECO:0000256" key="3">
    <source>
        <dbReference type="ARBA" id="ARBA00022471"/>
    </source>
</evidence>
<dbReference type="PANTHER" id="PTHR31232:SF146">
    <property type="entry name" value="S-PROTEIN HOMOLOG"/>
    <property type="match status" value="1"/>
</dbReference>
<evidence type="ECO:0000256" key="1">
    <source>
        <dbReference type="ARBA" id="ARBA00004613"/>
    </source>
</evidence>
<evidence type="ECO:0000256" key="2">
    <source>
        <dbReference type="ARBA" id="ARBA00005581"/>
    </source>
</evidence>
<dbReference type="Gramene" id="Manes.03G171600.1.v8.1">
    <property type="protein sequence ID" value="Manes.03G171600.1.v8.1.CDS.1"/>
    <property type="gene ID" value="Manes.03G171600.v8.1"/>
</dbReference>
<dbReference type="InterPro" id="IPR010264">
    <property type="entry name" value="Self-incomp_S1"/>
</dbReference>